<reference evidence="4 5" key="1">
    <citation type="submission" date="2019-12" db="EMBL/GenBank/DDBJ databases">
        <authorList>
            <person name="Lee S.D."/>
        </authorList>
    </citation>
    <scope>NUCLEOTIDE SEQUENCE [LARGE SCALE GENOMIC DNA]</scope>
    <source>
        <strain evidence="4 5">GH3-10</strain>
    </source>
</reference>
<organism evidence="4 5">
    <name type="scientific">Aurantiacibacter rhizosphaerae</name>
    <dbReference type="NCBI Taxonomy" id="2691582"/>
    <lineage>
        <taxon>Bacteria</taxon>
        <taxon>Pseudomonadati</taxon>
        <taxon>Pseudomonadota</taxon>
        <taxon>Alphaproteobacteria</taxon>
        <taxon>Sphingomonadales</taxon>
        <taxon>Erythrobacteraceae</taxon>
        <taxon>Aurantiacibacter</taxon>
    </lineage>
</organism>
<evidence type="ECO:0000256" key="2">
    <source>
        <dbReference type="ARBA" id="ARBA00023002"/>
    </source>
</evidence>
<feature type="domain" description="Dihydrodipicolinate reductase N-terminal" evidence="3">
    <location>
        <begin position="6"/>
        <end position="75"/>
    </location>
</feature>
<dbReference type="Gene3D" id="3.40.50.720">
    <property type="entry name" value="NAD(P)-binding Rossmann-like Domain"/>
    <property type="match status" value="1"/>
</dbReference>
<dbReference type="RefSeq" id="WP_160485444.1">
    <property type="nucleotide sequence ID" value="NZ_WUBR01000002.1"/>
</dbReference>
<dbReference type="GO" id="GO:0008839">
    <property type="term" value="F:4-hydroxy-tetrahydrodipicolinate reductase"/>
    <property type="evidence" value="ECO:0007669"/>
    <property type="project" value="InterPro"/>
</dbReference>
<comment type="caution">
    <text evidence="4">The sequence shown here is derived from an EMBL/GenBank/DDBJ whole genome shotgun (WGS) entry which is preliminary data.</text>
</comment>
<reference evidence="4 5" key="2">
    <citation type="submission" date="2020-02" db="EMBL/GenBank/DDBJ databases">
        <title>Erythrobacter dongmakensis sp. nov., isolated from a tidal mudflat.</title>
        <authorList>
            <person name="Kim I.S."/>
        </authorList>
    </citation>
    <scope>NUCLEOTIDE SEQUENCE [LARGE SCALE GENOMIC DNA]</scope>
    <source>
        <strain evidence="4 5">GH3-10</strain>
    </source>
</reference>
<evidence type="ECO:0000259" key="3">
    <source>
        <dbReference type="Pfam" id="PF01113"/>
    </source>
</evidence>
<evidence type="ECO:0000313" key="5">
    <source>
        <dbReference type="Proteomes" id="UP000461409"/>
    </source>
</evidence>
<keyword evidence="5" id="KW-1185">Reference proteome</keyword>
<gene>
    <name evidence="4" type="ORF">GRF63_07590</name>
</gene>
<evidence type="ECO:0000256" key="1">
    <source>
        <dbReference type="ARBA" id="ARBA00022857"/>
    </source>
</evidence>
<dbReference type="GO" id="GO:0009089">
    <property type="term" value="P:lysine biosynthetic process via diaminopimelate"/>
    <property type="evidence" value="ECO:0007669"/>
    <property type="project" value="InterPro"/>
</dbReference>
<dbReference type="InterPro" id="IPR036291">
    <property type="entry name" value="NAD(P)-bd_dom_sf"/>
</dbReference>
<dbReference type="CDD" id="cd24146">
    <property type="entry name" value="nat-AmDH_N_like"/>
    <property type="match status" value="1"/>
</dbReference>
<dbReference type="Pfam" id="PF01113">
    <property type="entry name" value="DapB_N"/>
    <property type="match status" value="1"/>
</dbReference>
<accession>A0A844XCQ9</accession>
<keyword evidence="2" id="KW-0560">Oxidoreductase</keyword>
<proteinExistence type="predicted"/>
<dbReference type="AlphaFoldDB" id="A0A844XCQ9"/>
<dbReference type="EMBL" id="WUBR01000002">
    <property type="protein sequence ID" value="MWV27766.1"/>
    <property type="molecule type" value="Genomic_DNA"/>
</dbReference>
<dbReference type="Proteomes" id="UP000461409">
    <property type="component" value="Unassembled WGS sequence"/>
</dbReference>
<evidence type="ECO:0000313" key="4">
    <source>
        <dbReference type="EMBL" id="MWV27766.1"/>
    </source>
</evidence>
<protein>
    <recommendedName>
        <fullName evidence="3">Dihydrodipicolinate reductase N-terminal domain-containing protein</fullName>
    </recommendedName>
</protein>
<name>A0A844XCQ9_9SPHN</name>
<dbReference type="SUPFAM" id="SSF51735">
    <property type="entry name" value="NAD(P)-binding Rossmann-fold domains"/>
    <property type="match status" value="1"/>
</dbReference>
<dbReference type="InterPro" id="IPR000846">
    <property type="entry name" value="DapB_N"/>
</dbReference>
<keyword evidence="1" id="KW-0521">NADP</keyword>
<sequence length="360" mass="39572">MREPYRVGIWGPGSLGQSAIRQLLRLPETDLVAVMAYSAEKNGVDAGDLVGLPKTGVQITTDINTFVAAKPEVVLHTARDFGDFRNDEEIIALLEAGINVISVLPYQYPIARGQDAHDKLQAAAVKGGATLHGTGIDPGFLYERLAATMTGMSNEITQIRLEEYFNCSGLENGEILKLYGFGTSLEELEQNAVPSTMAENYLTMGIQYLADHLGVPIKNIERRSHHKLTDSDINLNNGFSAKAGTVGTVSFEWIAYAEDDTPMFQVQVVWYLDRSMRPDAALSDDYWIIEVEGTPSSRLGLEIKGSMKDNLAITDRDPTPAAYLATMAPSVQAIPKVIDAEPGIMIAEMPEFYWKPDLRR</sequence>